<feature type="compositionally biased region" description="Acidic residues" evidence="1">
    <location>
        <begin position="54"/>
        <end position="74"/>
    </location>
</feature>
<gene>
    <name evidence="2" type="ORF">KC19_1G295200</name>
</gene>
<feature type="compositionally biased region" description="Low complexity" evidence="1">
    <location>
        <begin position="85"/>
        <end position="97"/>
    </location>
</feature>
<sequence>MSDRNGKSKNVSKSTYFDTDTGGVFGSSEKKEDKEPIDSDSDEDDSNNRNPDESNTDSDAESDESDVSDSDDDGQQQKRPRSRRSSSPVKISSPSRSGNPIKYGTTGGNTSGQRPPSP</sequence>
<comment type="caution">
    <text evidence="2">The sequence shown here is derived from an EMBL/GenBank/DDBJ whole genome shotgun (WGS) entry which is preliminary data.</text>
</comment>
<evidence type="ECO:0000313" key="2">
    <source>
        <dbReference type="EMBL" id="KAG0592980.1"/>
    </source>
</evidence>
<protein>
    <submittedName>
        <fullName evidence="2">Uncharacterized protein</fullName>
    </submittedName>
</protein>
<dbReference type="Proteomes" id="UP000822688">
    <property type="component" value="Chromosome 1"/>
</dbReference>
<evidence type="ECO:0000313" key="3">
    <source>
        <dbReference type="Proteomes" id="UP000822688"/>
    </source>
</evidence>
<feature type="compositionally biased region" description="Polar residues" evidence="1">
    <location>
        <begin position="8"/>
        <end position="18"/>
    </location>
</feature>
<name>A0A8T0JAN9_CERPU</name>
<dbReference type="AlphaFoldDB" id="A0A8T0JAN9"/>
<proteinExistence type="predicted"/>
<keyword evidence="3" id="KW-1185">Reference proteome</keyword>
<dbReference type="EMBL" id="CM026421">
    <property type="protein sequence ID" value="KAG0592980.1"/>
    <property type="molecule type" value="Genomic_DNA"/>
</dbReference>
<evidence type="ECO:0000256" key="1">
    <source>
        <dbReference type="SAM" id="MobiDB-lite"/>
    </source>
</evidence>
<organism evidence="2 3">
    <name type="scientific">Ceratodon purpureus</name>
    <name type="common">Fire moss</name>
    <name type="synonym">Dicranum purpureum</name>
    <dbReference type="NCBI Taxonomy" id="3225"/>
    <lineage>
        <taxon>Eukaryota</taxon>
        <taxon>Viridiplantae</taxon>
        <taxon>Streptophyta</taxon>
        <taxon>Embryophyta</taxon>
        <taxon>Bryophyta</taxon>
        <taxon>Bryophytina</taxon>
        <taxon>Bryopsida</taxon>
        <taxon>Dicranidae</taxon>
        <taxon>Pseudoditrichales</taxon>
        <taxon>Ditrichaceae</taxon>
        <taxon>Ceratodon</taxon>
    </lineage>
</organism>
<feature type="region of interest" description="Disordered" evidence="1">
    <location>
        <begin position="1"/>
        <end position="118"/>
    </location>
</feature>
<reference evidence="2" key="1">
    <citation type="submission" date="2020-06" db="EMBL/GenBank/DDBJ databases">
        <title>WGS assembly of Ceratodon purpureus strain R40.</title>
        <authorList>
            <person name="Carey S.B."/>
            <person name="Jenkins J."/>
            <person name="Shu S."/>
            <person name="Lovell J.T."/>
            <person name="Sreedasyam A."/>
            <person name="Maumus F."/>
            <person name="Tiley G.P."/>
            <person name="Fernandez-Pozo N."/>
            <person name="Barry K."/>
            <person name="Chen C."/>
            <person name="Wang M."/>
            <person name="Lipzen A."/>
            <person name="Daum C."/>
            <person name="Saski C.A."/>
            <person name="Payton A.C."/>
            <person name="Mcbreen J.C."/>
            <person name="Conrad R.E."/>
            <person name="Kollar L.M."/>
            <person name="Olsson S."/>
            <person name="Huttunen S."/>
            <person name="Landis J.B."/>
            <person name="Wickett N.J."/>
            <person name="Johnson M.G."/>
            <person name="Rensing S.A."/>
            <person name="Grimwood J."/>
            <person name="Schmutz J."/>
            <person name="Mcdaniel S.F."/>
        </authorList>
    </citation>
    <scope>NUCLEOTIDE SEQUENCE</scope>
    <source>
        <strain evidence="2">R40</strain>
    </source>
</reference>
<feature type="compositionally biased region" description="Basic and acidic residues" evidence="1">
    <location>
        <begin position="28"/>
        <end position="37"/>
    </location>
</feature>
<accession>A0A8T0JAN9</accession>